<gene>
    <name evidence="1" type="ORF">GGR11_001240</name>
</gene>
<organism evidence="1 2">
    <name type="scientific">Brevundimonas mediterranea</name>
    <dbReference type="NCBI Taxonomy" id="74329"/>
    <lineage>
        <taxon>Bacteria</taxon>
        <taxon>Pseudomonadati</taxon>
        <taxon>Pseudomonadota</taxon>
        <taxon>Alphaproteobacteria</taxon>
        <taxon>Caulobacterales</taxon>
        <taxon>Caulobacteraceae</taxon>
        <taxon>Brevundimonas</taxon>
    </lineage>
</organism>
<evidence type="ECO:0000313" key="2">
    <source>
        <dbReference type="Proteomes" id="UP000532936"/>
    </source>
</evidence>
<name>A0A7W6A1V7_9CAUL</name>
<reference evidence="1 2" key="1">
    <citation type="submission" date="2020-08" db="EMBL/GenBank/DDBJ databases">
        <title>Genomic Encyclopedia of Type Strains, Phase IV (KMG-IV): sequencing the most valuable type-strain genomes for metagenomic binning, comparative biology and taxonomic classification.</title>
        <authorList>
            <person name="Goeker M."/>
        </authorList>
    </citation>
    <scope>NUCLEOTIDE SEQUENCE [LARGE SCALE GENOMIC DNA]</scope>
    <source>
        <strain evidence="1 2">DSM 14878</strain>
    </source>
</reference>
<dbReference type="Proteomes" id="UP000532936">
    <property type="component" value="Unassembled WGS sequence"/>
</dbReference>
<proteinExistence type="predicted"/>
<keyword evidence="1" id="KW-0808">Transferase</keyword>
<keyword evidence="1" id="KW-0418">Kinase</keyword>
<dbReference type="EMBL" id="JACIDA010000001">
    <property type="protein sequence ID" value="MBB3871726.1"/>
    <property type="molecule type" value="Genomic_DNA"/>
</dbReference>
<comment type="caution">
    <text evidence="1">The sequence shown here is derived from an EMBL/GenBank/DDBJ whole genome shotgun (WGS) entry which is preliminary data.</text>
</comment>
<sequence length="125" mass="14513">MRYEIDEQARLLWLDLVSAGSADKVLTATVALITARPELCSWDWIVECQPMPDDATVDHLSKLAEAWGPPPEVEAITVFVTQDRLLHLWARVLDFQFARRKHLIERDTEAARRLIERRRGLRPLR</sequence>
<accession>A0A7W6A1V7</accession>
<dbReference type="RefSeq" id="WP_183195875.1">
    <property type="nucleotide sequence ID" value="NZ_JACIDA010000001.1"/>
</dbReference>
<evidence type="ECO:0000313" key="1">
    <source>
        <dbReference type="EMBL" id="MBB3871726.1"/>
    </source>
</evidence>
<dbReference type="GO" id="GO:0016301">
    <property type="term" value="F:kinase activity"/>
    <property type="evidence" value="ECO:0007669"/>
    <property type="project" value="UniProtKB-KW"/>
</dbReference>
<dbReference type="AlphaFoldDB" id="A0A7W6A1V7"/>
<protein>
    <submittedName>
        <fullName evidence="1">Putative kinase</fullName>
    </submittedName>
</protein>